<evidence type="ECO:0000256" key="3">
    <source>
        <dbReference type="ARBA" id="ARBA00022490"/>
    </source>
</evidence>
<dbReference type="EMBL" id="VUYU01000003">
    <property type="protein sequence ID" value="NHZ33125.1"/>
    <property type="molecule type" value="Genomic_DNA"/>
</dbReference>
<dbReference type="Gene3D" id="3.10.20.810">
    <property type="entry name" value="Phosphoribosyl-AMP cyclohydrolase"/>
    <property type="match status" value="1"/>
</dbReference>
<dbReference type="PANTHER" id="PTHR42945">
    <property type="entry name" value="HISTIDINE BIOSYNTHESIS BIFUNCTIONAL PROTEIN"/>
    <property type="match status" value="1"/>
</dbReference>
<dbReference type="HAMAP" id="MF_01021">
    <property type="entry name" value="HisI"/>
    <property type="match status" value="1"/>
</dbReference>
<comment type="subunit">
    <text evidence="7">Homodimer.</text>
</comment>
<protein>
    <recommendedName>
        <fullName evidence="7">Phosphoribosyl-AMP cyclohydrolase</fullName>
        <shortName evidence="7">PRA-CH</shortName>
        <ecNumber evidence="7">3.5.4.19</ecNumber>
    </recommendedName>
</protein>
<dbReference type="NCBIfam" id="NF000768">
    <property type="entry name" value="PRK00051.1"/>
    <property type="match status" value="1"/>
</dbReference>
<evidence type="ECO:0000256" key="1">
    <source>
        <dbReference type="ARBA" id="ARBA00000024"/>
    </source>
</evidence>
<accession>A0ABX0LGI9</accession>
<comment type="catalytic activity">
    <reaction evidence="1 7">
        <text>1-(5-phospho-beta-D-ribosyl)-5'-AMP + H2O = 1-(5-phospho-beta-D-ribosyl)-5-[(5-phospho-beta-D-ribosylamino)methylideneamino]imidazole-4-carboxamide</text>
        <dbReference type="Rhea" id="RHEA:20049"/>
        <dbReference type="ChEBI" id="CHEBI:15377"/>
        <dbReference type="ChEBI" id="CHEBI:58435"/>
        <dbReference type="ChEBI" id="CHEBI:59457"/>
        <dbReference type="EC" id="3.5.4.19"/>
    </reaction>
</comment>
<comment type="similarity">
    <text evidence="7">Belongs to the PRA-CH family.</text>
</comment>
<comment type="function">
    <text evidence="7">Catalyzes the hydrolysis of the adenine ring of phosphoribosyl-AMP.</text>
</comment>
<evidence type="ECO:0000313" key="9">
    <source>
        <dbReference type="EMBL" id="NHZ33125.1"/>
    </source>
</evidence>
<evidence type="ECO:0000256" key="5">
    <source>
        <dbReference type="ARBA" id="ARBA00022801"/>
    </source>
</evidence>
<evidence type="ECO:0000256" key="2">
    <source>
        <dbReference type="ARBA" id="ARBA00005169"/>
    </source>
</evidence>
<keyword evidence="7" id="KW-0460">Magnesium</keyword>
<comment type="cofactor">
    <cofactor evidence="7">
        <name>Zn(2+)</name>
        <dbReference type="ChEBI" id="CHEBI:29105"/>
    </cofactor>
    <text evidence="7">Binds 1 zinc ion per subunit.</text>
</comment>
<keyword evidence="3 7" id="KW-0963">Cytoplasm</keyword>
<keyword evidence="7" id="KW-0479">Metal-binding</keyword>
<keyword evidence="7" id="KW-0862">Zinc</keyword>
<comment type="pathway">
    <text evidence="2 7">Amino-acid biosynthesis; L-histidine biosynthesis; L-histidine from 5-phospho-alpha-D-ribose 1-diphosphate: step 3/9.</text>
</comment>
<feature type="domain" description="Phosphoribosyl-AMP cyclohydrolase" evidence="8">
    <location>
        <begin position="40"/>
        <end position="114"/>
    </location>
</feature>
<feature type="binding site" evidence="7">
    <location>
        <position position="89"/>
    </location>
    <ligand>
        <name>Mg(2+)</name>
        <dbReference type="ChEBI" id="CHEBI:18420"/>
    </ligand>
</feature>
<organism evidence="9 10">
    <name type="scientific">Massilia rubra</name>
    <dbReference type="NCBI Taxonomy" id="2607910"/>
    <lineage>
        <taxon>Bacteria</taxon>
        <taxon>Pseudomonadati</taxon>
        <taxon>Pseudomonadota</taxon>
        <taxon>Betaproteobacteria</taxon>
        <taxon>Burkholderiales</taxon>
        <taxon>Oxalobacteraceae</taxon>
        <taxon>Telluria group</taxon>
        <taxon>Massilia</taxon>
    </lineage>
</organism>
<dbReference type="EC" id="3.5.4.19" evidence="7"/>
<evidence type="ECO:0000313" key="10">
    <source>
        <dbReference type="Proteomes" id="UP000785613"/>
    </source>
</evidence>
<evidence type="ECO:0000259" key="8">
    <source>
        <dbReference type="Pfam" id="PF01502"/>
    </source>
</evidence>
<keyword evidence="4 7" id="KW-0028">Amino-acid biosynthesis</keyword>
<comment type="subcellular location">
    <subcellularLocation>
        <location evidence="7">Cytoplasm</location>
    </subcellularLocation>
</comment>
<keyword evidence="6 7" id="KW-0368">Histidine biosynthesis</keyword>
<name>A0ABX0LGI9_9BURK</name>
<dbReference type="Proteomes" id="UP000785613">
    <property type="component" value="Unassembled WGS sequence"/>
</dbReference>
<dbReference type="GO" id="GO:0004635">
    <property type="term" value="F:phosphoribosyl-AMP cyclohydrolase activity"/>
    <property type="evidence" value="ECO:0007669"/>
    <property type="project" value="UniProtKB-EC"/>
</dbReference>
<reference evidence="9 10" key="1">
    <citation type="submission" date="2019-09" db="EMBL/GenBank/DDBJ databases">
        <title>Taxonomy of Antarctic Massilia spp.: description of Massilia rubra sp. nov., Massilia aquatica sp. nov., Massilia mucilaginosa sp. nov., Massilia frigida sp. nov. isolated from streams, lakes and regoliths.</title>
        <authorList>
            <person name="Holochova P."/>
            <person name="Sedlacek I."/>
            <person name="Kralova S."/>
            <person name="Maslanova I."/>
            <person name="Busse H.-J."/>
            <person name="Stankova E."/>
            <person name="Vrbovska V."/>
            <person name="Kovarovic V."/>
            <person name="Bartak M."/>
            <person name="Svec P."/>
            <person name="Pantucek R."/>
        </authorList>
    </citation>
    <scope>NUCLEOTIDE SEQUENCE [LARGE SCALE GENOMIC DNA]</scope>
    <source>
        <strain evidence="9 10">CCM 8692</strain>
    </source>
</reference>
<keyword evidence="10" id="KW-1185">Reference proteome</keyword>
<evidence type="ECO:0000256" key="6">
    <source>
        <dbReference type="ARBA" id="ARBA00023102"/>
    </source>
</evidence>
<feature type="binding site" evidence="7">
    <location>
        <position position="87"/>
    </location>
    <ligand>
        <name>Mg(2+)</name>
        <dbReference type="ChEBI" id="CHEBI:18420"/>
    </ligand>
</feature>
<feature type="binding site" evidence="7">
    <location>
        <position position="112"/>
    </location>
    <ligand>
        <name>Zn(2+)</name>
        <dbReference type="ChEBI" id="CHEBI:29105"/>
        <note>ligand shared between dimeric partners</note>
    </ligand>
</feature>
<proteinExistence type="inferred from homology"/>
<gene>
    <name evidence="7 9" type="primary">hisI</name>
    <name evidence="9" type="ORF">F0185_05925</name>
</gene>
<dbReference type="RefSeq" id="WP_167222507.1">
    <property type="nucleotide sequence ID" value="NZ_VUYU01000003.1"/>
</dbReference>
<evidence type="ECO:0000256" key="7">
    <source>
        <dbReference type="HAMAP-Rule" id="MF_01021"/>
    </source>
</evidence>
<sequence length="148" mass="16680">MTPTITSSAANFSWLKKVRWDENGLVPVIAQEAGSNDVLMFAWMNRDALARTVELGEAVYWSRSRKKLWHKGEESGHTQKVLEIRLDCDEDVILLKIEQAGSIACHTGRHSCFYQKFGGDAKSGDWQVVEPVLQDPETIYTNPKKSSP</sequence>
<feature type="binding site" evidence="7">
    <location>
        <position position="88"/>
    </location>
    <ligand>
        <name>Zn(2+)</name>
        <dbReference type="ChEBI" id="CHEBI:29105"/>
        <note>ligand shared between dimeric partners</note>
    </ligand>
</feature>
<dbReference type="SUPFAM" id="SSF141734">
    <property type="entry name" value="HisI-like"/>
    <property type="match status" value="1"/>
</dbReference>
<dbReference type="InterPro" id="IPR026660">
    <property type="entry name" value="PRA-CH"/>
</dbReference>
<dbReference type="InterPro" id="IPR038019">
    <property type="entry name" value="PRib_AMP_CycHydrolase_sf"/>
</dbReference>
<dbReference type="InterPro" id="IPR002496">
    <property type="entry name" value="PRib_AMP_CycHydrolase_dom"/>
</dbReference>
<feature type="binding site" evidence="7">
    <location>
        <position position="105"/>
    </location>
    <ligand>
        <name>Zn(2+)</name>
        <dbReference type="ChEBI" id="CHEBI:29105"/>
        <note>ligand shared between dimeric partners</note>
    </ligand>
</feature>
<keyword evidence="5 7" id="KW-0378">Hydrolase</keyword>
<feature type="binding site" evidence="7">
    <location>
        <position position="91"/>
    </location>
    <ligand>
        <name>Mg(2+)</name>
        <dbReference type="ChEBI" id="CHEBI:18420"/>
    </ligand>
</feature>
<dbReference type="Pfam" id="PF01502">
    <property type="entry name" value="PRA-CH"/>
    <property type="match status" value="1"/>
</dbReference>
<comment type="caution">
    <text evidence="9">The sequence shown here is derived from an EMBL/GenBank/DDBJ whole genome shotgun (WGS) entry which is preliminary data.</text>
</comment>
<evidence type="ECO:0000256" key="4">
    <source>
        <dbReference type="ARBA" id="ARBA00022605"/>
    </source>
</evidence>
<dbReference type="PANTHER" id="PTHR42945:SF1">
    <property type="entry name" value="HISTIDINE BIOSYNTHESIS BIFUNCTIONAL PROTEIN HIS7"/>
    <property type="match status" value="1"/>
</dbReference>
<comment type="cofactor">
    <cofactor evidence="7">
        <name>Mg(2+)</name>
        <dbReference type="ChEBI" id="CHEBI:18420"/>
    </cofactor>
    <text evidence="7">Binds 1 Mg(2+) ion per subunit.</text>
</comment>